<dbReference type="InterPro" id="IPR012354">
    <property type="entry name" value="Esterase_lipase"/>
</dbReference>
<sequence>MKLDAQDIAPEGRKRSDAVLLIHGFTGSPISMQPWASSLEQAGFDTAIPLLPGHGTQWKDMIGCDYGQWIHATEQAYDLLAQTHERVFAAGLSMGGALALHLATRRNVAGVSLVNPGLVVDSPVAPYTPWLKHVVRSVAPISDDIAKRGVTEGAYPRTPVAAVAQLHSLFAQTRRRLALVDAPVQLFRSTVDNVVSERSVHELVEGLNSGTLAEHHMLLHSKHVATLDYDAEQIFHESARFFAQLAAAEHKPKQERP</sequence>
<feature type="binding site" evidence="2">
    <location>
        <position position="94"/>
    </location>
    <ligand>
        <name>substrate</name>
    </ligand>
</feature>
<feature type="domain" description="Serine aminopeptidase S33" evidence="4">
    <location>
        <begin position="17"/>
        <end position="220"/>
    </location>
</feature>
<protein>
    <submittedName>
        <fullName evidence="5">Alpha/beta fold hydrolase</fullName>
    </submittedName>
</protein>
<name>A0A4Y8U0I0_9MICC</name>
<accession>A0A4Y8U0I0</accession>
<dbReference type="EMBL" id="SPDS01000001">
    <property type="protein sequence ID" value="TFH57628.1"/>
    <property type="molecule type" value="Genomic_DNA"/>
</dbReference>
<evidence type="ECO:0000313" key="6">
    <source>
        <dbReference type="Proteomes" id="UP000297638"/>
    </source>
</evidence>
<dbReference type="Gene3D" id="3.40.50.1820">
    <property type="entry name" value="alpha/beta hydrolase"/>
    <property type="match status" value="1"/>
</dbReference>
<dbReference type="Pfam" id="PF12146">
    <property type="entry name" value="Hydrolase_4"/>
    <property type="match status" value="1"/>
</dbReference>
<keyword evidence="5" id="KW-0378">Hydrolase</keyword>
<dbReference type="GO" id="GO:0052689">
    <property type="term" value="F:carboxylic ester hydrolase activity"/>
    <property type="evidence" value="ECO:0007669"/>
    <property type="project" value="InterPro"/>
</dbReference>
<dbReference type="SUPFAM" id="SSF53474">
    <property type="entry name" value="alpha/beta-Hydrolases"/>
    <property type="match status" value="1"/>
</dbReference>
<feature type="active site" description="Nucleophile" evidence="1">
    <location>
        <position position="93"/>
    </location>
</feature>
<organism evidence="5 6">
    <name type="scientific">Glutamicibacter arilaitensis</name>
    <dbReference type="NCBI Taxonomy" id="256701"/>
    <lineage>
        <taxon>Bacteria</taxon>
        <taxon>Bacillati</taxon>
        <taxon>Actinomycetota</taxon>
        <taxon>Actinomycetes</taxon>
        <taxon>Micrococcales</taxon>
        <taxon>Micrococcaceae</taxon>
        <taxon>Glutamicibacter</taxon>
    </lineage>
</organism>
<dbReference type="PIRSF" id="PIRSF017388">
    <property type="entry name" value="Esterase_lipase"/>
    <property type="match status" value="1"/>
</dbReference>
<dbReference type="InterPro" id="IPR029058">
    <property type="entry name" value="AB_hydrolase_fold"/>
</dbReference>
<proteinExistence type="predicted"/>
<dbReference type="AlphaFoldDB" id="A0A4Y8U0I0"/>
<feature type="binding site" evidence="2">
    <location>
        <position position="25"/>
    </location>
    <ligand>
        <name>substrate</name>
    </ligand>
</feature>
<evidence type="ECO:0000259" key="4">
    <source>
        <dbReference type="Pfam" id="PF12146"/>
    </source>
</evidence>
<evidence type="ECO:0000256" key="3">
    <source>
        <dbReference type="PIRSR" id="PIRSR017388-3"/>
    </source>
</evidence>
<feature type="active site" description="Charge relay system" evidence="1">
    <location>
        <position position="223"/>
    </location>
</feature>
<feature type="active site" description="Charge relay system" evidence="1">
    <location>
        <position position="192"/>
    </location>
</feature>
<evidence type="ECO:0000256" key="2">
    <source>
        <dbReference type="PIRSR" id="PIRSR017388-2"/>
    </source>
</evidence>
<evidence type="ECO:0000256" key="1">
    <source>
        <dbReference type="PIRSR" id="PIRSR017388-1"/>
    </source>
</evidence>
<evidence type="ECO:0000313" key="5">
    <source>
        <dbReference type="EMBL" id="TFH57628.1"/>
    </source>
</evidence>
<dbReference type="InterPro" id="IPR022742">
    <property type="entry name" value="Hydrolase_4"/>
</dbReference>
<comment type="caution">
    <text evidence="5">The sequence shown here is derived from an EMBL/GenBank/DDBJ whole genome shotgun (WGS) entry which is preliminary data.</text>
</comment>
<dbReference type="Proteomes" id="UP000297638">
    <property type="component" value="Unassembled WGS sequence"/>
</dbReference>
<dbReference type="RefSeq" id="WP_134780498.1">
    <property type="nucleotide sequence ID" value="NZ_SPDS01000001.1"/>
</dbReference>
<feature type="site" description="Important for substrate specificity" evidence="3">
    <location>
        <position position="141"/>
    </location>
</feature>
<gene>
    <name evidence="5" type="ORF">EXY26_11890</name>
</gene>
<reference evidence="5 6" key="1">
    <citation type="submission" date="2019-03" db="EMBL/GenBank/DDBJ databases">
        <title>Glutamicibacter sp. LJH19 genome.</title>
        <authorList>
            <person name="Sinai Borker S."/>
            <person name="Kumar R."/>
        </authorList>
    </citation>
    <scope>NUCLEOTIDE SEQUENCE [LARGE SCALE GENOMIC DNA]</scope>
    <source>
        <strain evidence="5 6">LJH19</strain>
    </source>
</reference>